<dbReference type="SUPFAM" id="SSF53335">
    <property type="entry name" value="S-adenosyl-L-methionine-dependent methyltransferases"/>
    <property type="match status" value="1"/>
</dbReference>
<keyword evidence="1" id="KW-0808">Transferase</keyword>
<organism evidence="1">
    <name type="scientific">Phaffia rhodozyma</name>
    <name type="common">Yeast</name>
    <name type="synonym">Xanthophyllomyces dendrorhous</name>
    <dbReference type="NCBI Taxonomy" id="264483"/>
    <lineage>
        <taxon>Eukaryota</taxon>
        <taxon>Fungi</taxon>
        <taxon>Dikarya</taxon>
        <taxon>Basidiomycota</taxon>
        <taxon>Agaricomycotina</taxon>
        <taxon>Tremellomycetes</taxon>
        <taxon>Cystofilobasidiales</taxon>
        <taxon>Mrakiaceae</taxon>
        <taxon>Phaffia</taxon>
    </lineage>
</organism>
<dbReference type="InterPro" id="IPR050320">
    <property type="entry name" value="N5-glutamine_MTase"/>
</dbReference>
<dbReference type="Gene3D" id="3.40.50.150">
    <property type="entry name" value="Vaccinia Virus protein VP39"/>
    <property type="match status" value="1"/>
</dbReference>
<keyword evidence="1" id="KW-0489">Methyltransferase</keyword>
<reference evidence="1" key="1">
    <citation type="submission" date="2014-08" db="EMBL/GenBank/DDBJ databases">
        <authorList>
            <person name="Sharma Rahul"/>
            <person name="Thines Marco"/>
        </authorList>
    </citation>
    <scope>NUCLEOTIDE SEQUENCE</scope>
</reference>
<dbReference type="GO" id="GO:0032259">
    <property type="term" value="P:methylation"/>
    <property type="evidence" value="ECO:0007669"/>
    <property type="project" value="UniProtKB-KW"/>
</dbReference>
<dbReference type="PANTHER" id="PTHR18895">
    <property type="entry name" value="HEMK METHYLTRANSFERASE"/>
    <property type="match status" value="1"/>
</dbReference>
<accession>A0A0F7SN35</accession>
<sequence>MIVGNQPFGPDLVLNVRRPVLIPRPETEEWASRLADLLTSLPSSSPRINLLDLCTGTGCIPLLICKSFERANRPLRALGVDILPQAVDLAKENARLSGIPTLPCTAGRNRDQDELLMTFDVRKGDMFDPSFKDGLRDVWGNIDVLTSNPPYIPLYEIESLDENVRSFESPLALLGDLPNLPSNFYPQHLQHYQTHGLDFYLQIAHLISAGLVRPPQSSSQTSSSSNHRTPQVILEVGYNQASAVKEILKEGPAKELMESVEGWKDFAGIERVVVGFLKERS</sequence>
<evidence type="ECO:0000313" key="1">
    <source>
        <dbReference type="EMBL" id="CED82074.1"/>
    </source>
</evidence>
<dbReference type="EMBL" id="LN483124">
    <property type="protein sequence ID" value="CED82074.1"/>
    <property type="molecule type" value="Genomic_DNA"/>
</dbReference>
<dbReference type="PANTHER" id="PTHR18895:SF74">
    <property type="entry name" value="MTRF1L RELEASE FACTOR GLUTAMINE METHYLTRANSFERASE"/>
    <property type="match status" value="1"/>
</dbReference>
<dbReference type="AlphaFoldDB" id="A0A0F7SN35"/>
<dbReference type="GO" id="GO:0005739">
    <property type="term" value="C:mitochondrion"/>
    <property type="evidence" value="ECO:0007669"/>
    <property type="project" value="TreeGrafter"/>
</dbReference>
<dbReference type="InterPro" id="IPR029063">
    <property type="entry name" value="SAM-dependent_MTases_sf"/>
</dbReference>
<name>A0A0F7SN35_PHARH</name>
<proteinExistence type="predicted"/>
<dbReference type="GO" id="GO:0008168">
    <property type="term" value="F:methyltransferase activity"/>
    <property type="evidence" value="ECO:0007669"/>
    <property type="project" value="UniProtKB-KW"/>
</dbReference>
<protein>
    <submittedName>
        <fullName evidence="1">Predicted methyltransferase</fullName>
    </submittedName>
</protein>
<dbReference type="CDD" id="cd02440">
    <property type="entry name" value="AdoMet_MTases"/>
    <property type="match status" value="1"/>
</dbReference>